<dbReference type="EMBL" id="AYXO01000001">
    <property type="protein sequence ID" value="ETA08843.1"/>
    <property type="molecule type" value="Genomic_DNA"/>
</dbReference>
<keyword evidence="2" id="KW-0645">Protease</keyword>
<dbReference type="AlphaFoldDB" id="W9DH36"/>
<feature type="compositionally biased region" description="Low complexity" evidence="1">
    <location>
        <begin position="37"/>
        <end position="59"/>
    </location>
</feature>
<dbReference type="PROSITE" id="PS51257">
    <property type="entry name" value="PROKAR_LIPOPROTEIN"/>
    <property type="match status" value="1"/>
</dbReference>
<name>W9DH36_9ACTN</name>
<sequence length="340" mass="35822">MIERRGARVERRSVSRLARWGVPLAVAVLAATSGCSLISSDDSSSPAPSSSASTSSSPGSPTPSSPSRSRIPSSTPSNADPTRCSPDDCPELATPSAELMTSGVNSSNVDTAVPKYLTTLLDDLDATWGGWFGELGWGDPAPGRVLIESGTSFATECIDEDGASNRIPSDEANAFFCGVDEEPNGQGQETEGSIVLPVDTFAAIWDGNVFGVPSPIVGDFTAAIVVAHEYGHNVVFRMAEAFDIPERRLPQGKNSELFADCLAANWAATAYQRDGLGPKEILQVATLLPIIGDTGGAMGHGSAVERARALTIGLTGPQFNRQGQPVDCLQRYWPEFFEVS</sequence>
<gene>
    <name evidence="2" type="ORF">V525_01725</name>
</gene>
<organism evidence="2 3">
    <name type="scientific">Gordonia alkanivorans CGMCC 6845</name>
    <dbReference type="NCBI Taxonomy" id="1423140"/>
    <lineage>
        <taxon>Bacteria</taxon>
        <taxon>Bacillati</taxon>
        <taxon>Actinomycetota</taxon>
        <taxon>Actinomycetes</taxon>
        <taxon>Mycobacteriales</taxon>
        <taxon>Gordoniaceae</taxon>
        <taxon>Gordonia</taxon>
    </lineage>
</organism>
<reference evidence="2 3" key="1">
    <citation type="journal article" date="2014" name="Genome Announc.">
        <title>Draft Genome Sequence of Gordonia alkanivorans Strain CGMCC6845, a Halotolerant Hydrocarbon-Degrading Bacterium.</title>
        <authorList>
            <person name="Wang X."/>
            <person name="Jin D."/>
            <person name="Zhou L."/>
            <person name="Wu L."/>
            <person name="An W."/>
            <person name="Zhao L."/>
        </authorList>
    </citation>
    <scope>NUCLEOTIDE SEQUENCE [LARGE SCALE GENOMIC DNA]</scope>
    <source>
        <strain evidence="2 3">CGMCC 6845</strain>
    </source>
</reference>
<feature type="region of interest" description="Disordered" evidence="1">
    <location>
        <begin position="37"/>
        <end position="94"/>
    </location>
</feature>
<comment type="caution">
    <text evidence="2">The sequence shown here is derived from an EMBL/GenBank/DDBJ whole genome shotgun (WGS) entry which is preliminary data.</text>
</comment>
<keyword evidence="2" id="KW-0378">Hydrolase</keyword>
<dbReference type="Proteomes" id="UP000035035">
    <property type="component" value="Unassembled WGS sequence"/>
</dbReference>
<accession>W9DH36</accession>
<dbReference type="SUPFAM" id="SSF55486">
    <property type="entry name" value="Metalloproteases ('zincins'), catalytic domain"/>
    <property type="match status" value="1"/>
</dbReference>
<keyword evidence="3" id="KW-1185">Reference proteome</keyword>
<feature type="compositionally biased region" description="Low complexity" evidence="1">
    <location>
        <begin position="65"/>
        <end position="77"/>
    </location>
</feature>
<evidence type="ECO:0000256" key="1">
    <source>
        <dbReference type="SAM" id="MobiDB-lite"/>
    </source>
</evidence>
<proteinExistence type="predicted"/>
<evidence type="ECO:0000313" key="2">
    <source>
        <dbReference type="EMBL" id="ETA08843.1"/>
    </source>
</evidence>
<dbReference type="HOGENOM" id="CLU_876500_0_0_11"/>
<dbReference type="GO" id="GO:0008237">
    <property type="term" value="F:metallopeptidase activity"/>
    <property type="evidence" value="ECO:0007669"/>
    <property type="project" value="UniProtKB-KW"/>
</dbReference>
<dbReference type="GO" id="GO:0006508">
    <property type="term" value="P:proteolysis"/>
    <property type="evidence" value="ECO:0007669"/>
    <property type="project" value="UniProtKB-KW"/>
</dbReference>
<dbReference type="PATRIC" id="fig|1423140.3.peg.349"/>
<keyword evidence="2" id="KW-0482">Metalloprotease</keyword>
<evidence type="ECO:0000313" key="3">
    <source>
        <dbReference type="Proteomes" id="UP000035035"/>
    </source>
</evidence>
<protein>
    <submittedName>
        <fullName evidence="2">Metalloprotease</fullName>
    </submittedName>
</protein>